<evidence type="ECO:0008006" key="5">
    <source>
        <dbReference type="Google" id="ProtNLM"/>
    </source>
</evidence>
<dbReference type="Proteomes" id="UP000541444">
    <property type="component" value="Unassembled WGS sequence"/>
</dbReference>
<reference evidence="3 4" key="1">
    <citation type="journal article" date="2020" name="IScience">
        <title>Genome Sequencing of the Endangered Kingdonia uniflora (Circaeasteraceae, Ranunculales) Reveals Potential Mechanisms of Evolutionary Specialization.</title>
        <authorList>
            <person name="Sun Y."/>
            <person name="Deng T."/>
            <person name="Zhang A."/>
            <person name="Moore M.J."/>
            <person name="Landis J.B."/>
            <person name="Lin N."/>
            <person name="Zhang H."/>
            <person name="Zhang X."/>
            <person name="Huang J."/>
            <person name="Zhang X."/>
            <person name="Sun H."/>
            <person name="Wang H."/>
        </authorList>
    </citation>
    <scope>NUCLEOTIDE SEQUENCE [LARGE SCALE GENOMIC DNA]</scope>
    <source>
        <strain evidence="3">TB1705</strain>
        <tissue evidence="3">Leaf</tissue>
    </source>
</reference>
<organism evidence="3 4">
    <name type="scientific">Kingdonia uniflora</name>
    <dbReference type="NCBI Taxonomy" id="39325"/>
    <lineage>
        <taxon>Eukaryota</taxon>
        <taxon>Viridiplantae</taxon>
        <taxon>Streptophyta</taxon>
        <taxon>Embryophyta</taxon>
        <taxon>Tracheophyta</taxon>
        <taxon>Spermatophyta</taxon>
        <taxon>Magnoliopsida</taxon>
        <taxon>Ranunculales</taxon>
        <taxon>Circaeasteraceae</taxon>
        <taxon>Kingdonia</taxon>
    </lineage>
</organism>
<dbReference type="InterPro" id="IPR008906">
    <property type="entry name" value="HATC_C_dom"/>
</dbReference>
<evidence type="ECO:0000259" key="1">
    <source>
        <dbReference type="Pfam" id="PF05699"/>
    </source>
</evidence>
<sequence length="350" mass="40152">MKSHKSMDYAMDFPTPSCPDSVEFRSPIPSEAMMSILTSIPLESVGHILCDVVYACLLGWNLTHKGPLENIRESIRHIRSSQYKQQRFFDACKTLNIKTRKLPLDIQFRWNATYLMLDAAIPYQKKYANDAYYTLLFESMKCKYIKYWGDILIVLGLASCMDPSYKFNILELCLEINYGCEAIESMMEIYKTKLKDLFEEYQRKFCNDECDPSVAVPSLIDGDDMVLALLSKRRASLSQGCVSDLQRHLDQIPIKVSSKDTIDLLNWWKTNEGTYPILTVMAQYLLTIPISTIAYESAFSTGEQVLSKYRSCLLPETVKALICLKDWFQAEGLQDEDLHDLEDLMGDMGL</sequence>
<comment type="caution">
    <text evidence="3">The sequence shown here is derived from an EMBL/GenBank/DDBJ whole genome shotgun (WGS) entry which is preliminary data.</text>
</comment>
<protein>
    <recommendedName>
        <fullName evidence="5">HAT C-terminal dimerisation domain-containing protein</fullName>
    </recommendedName>
</protein>
<dbReference type="SUPFAM" id="SSF53098">
    <property type="entry name" value="Ribonuclease H-like"/>
    <property type="match status" value="1"/>
</dbReference>
<dbReference type="GO" id="GO:0003677">
    <property type="term" value="F:DNA binding"/>
    <property type="evidence" value="ECO:0007669"/>
    <property type="project" value="InterPro"/>
</dbReference>
<feature type="domain" description="hAT-like transposase RNase-H fold" evidence="2">
    <location>
        <begin position="132"/>
        <end position="201"/>
    </location>
</feature>
<dbReference type="Pfam" id="PF14372">
    <property type="entry name" value="hAT-like_RNase-H"/>
    <property type="match status" value="1"/>
</dbReference>
<dbReference type="Pfam" id="PF05699">
    <property type="entry name" value="Dimer_Tnp_hAT"/>
    <property type="match status" value="1"/>
</dbReference>
<name>A0A7J7MB37_9MAGN</name>
<evidence type="ECO:0000259" key="2">
    <source>
        <dbReference type="Pfam" id="PF14372"/>
    </source>
</evidence>
<accession>A0A7J7MB37</accession>
<evidence type="ECO:0000313" key="3">
    <source>
        <dbReference type="EMBL" id="KAF6151968.1"/>
    </source>
</evidence>
<dbReference type="PANTHER" id="PTHR23272">
    <property type="entry name" value="BED FINGER-RELATED"/>
    <property type="match status" value="1"/>
</dbReference>
<feature type="domain" description="HAT C-terminal dimerisation" evidence="1">
    <location>
        <begin position="256"/>
        <end position="328"/>
    </location>
</feature>
<keyword evidence="4" id="KW-1185">Reference proteome</keyword>
<dbReference type="AlphaFoldDB" id="A0A7J7MB37"/>
<dbReference type="InterPro" id="IPR012337">
    <property type="entry name" value="RNaseH-like_sf"/>
</dbReference>
<dbReference type="PANTHER" id="PTHR23272:SF184">
    <property type="entry name" value="OS03G0311250 PROTEIN"/>
    <property type="match status" value="1"/>
</dbReference>
<dbReference type="GO" id="GO:0046983">
    <property type="term" value="F:protein dimerization activity"/>
    <property type="evidence" value="ECO:0007669"/>
    <property type="project" value="InterPro"/>
</dbReference>
<dbReference type="OrthoDB" id="2610923at2759"/>
<proteinExistence type="predicted"/>
<dbReference type="InterPro" id="IPR025525">
    <property type="entry name" value="hAT-like_transposase_RNase-H"/>
</dbReference>
<gene>
    <name evidence="3" type="ORF">GIB67_010542</name>
</gene>
<evidence type="ECO:0000313" key="4">
    <source>
        <dbReference type="Proteomes" id="UP000541444"/>
    </source>
</evidence>
<dbReference type="EMBL" id="JACGCM010001659">
    <property type="protein sequence ID" value="KAF6151968.1"/>
    <property type="molecule type" value="Genomic_DNA"/>
</dbReference>